<proteinExistence type="predicted"/>
<dbReference type="EMBL" id="MLFT02000007">
    <property type="protein sequence ID" value="PHT43277.1"/>
    <property type="molecule type" value="Genomic_DNA"/>
</dbReference>
<gene>
    <name evidence="2" type="ORF">CQW23_17302</name>
</gene>
<reference evidence="2 3" key="1">
    <citation type="journal article" date="2017" name="Genome Biol.">
        <title>New reference genome sequences of hot pepper reveal the massive evolution of plant disease-resistance genes by retroduplication.</title>
        <authorList>
            <person name="Kim S."/>
            <person name="Park J."/>
            <person name="Yeom S.I."/>
            <person name="Kim Y.M."/>
            <person name="Seo E."/>
            <person name="Kim K.T."/>
            <person name="Kim M.S."/>
            <person name="Lee J.M."/>
            <person name="Cheong K."/>
            <person name="Shin H.S."/>
            <person name="Kim S.B."/>
            <person name="Han K."/>
            <person name="Lee J."/>
            <person name="Park M."/>
            <person name="Lee H.A."/>
            <person name="Lee H.Y."/>
            <person name="Lee Y."/>
            <person name="Oh S."/>
            <person name="Lee J.H."/>
            <person name="Choi E."/>
            <person name="Choi E."/>
            <person name="Lee S.E."/>
            <person name="Jeon J."/>
            <person name="Kim H."/>
            <person name="Choi G."/>
            <person name="Song H."/>
            <person name="Lee J."/>
            <person name="Lee S.C."/>
            <person name="Kwon J.K."/>
            <person name="Lee H.Y."/>
            <person name="Koo N."/>
            <person name="Hong Y."/>
            <person name="Kim R.W."/>
            <person name="Kang W.H."/>
            <person name="Huh J.H."/>
            <person name="Kang B.C."/>
            <person name="Yang T.J."/>
            <person name="Lee Y.H."/>
            <person name="Bennetzen J.L."/>
            <person name="Choi D."/>
        </authorList>
    </citation>
    <scope>NUCLEOTIDE SEQUENCE [LARGE SCALE GENOMIC DNA]</scope>
    <source>
        <strain evidence="3">cv. PBC81</strain>
    </source>
</reference>
<sequence length="171" mass="19423">MNRSHQSDEDEYLSVFNDEEYDHHDDGIQEEEGVMHDDGYIDPQYIASPVLGCALITSEDIDIDVFIFKTWLAATGETSSMAILTNQCESIKAFIHEVMPNTVHSDETSIRNPRKVRSHGRPQINRNRSSCQNIFSRGGMRWGSGYYDVYNEGQNNQSRSGGGKWGRRGSR</sequence>
<accession>A0A2G2WDI8</accession>
<protein>
    <submittedName>
        <fullName evidence="2">Uncharacterized protein</fullName>
    </submittedName>
</protein>
<evidence type="ECO:0000256" key="1">
    <source>
        <dbReference type="SAM" id="MobiDB-lite"/>
    </source>
</evidence>
<keyword evidence="3" id="KW-1185">Reference proteome</keyword>
<evidence type="ECO:0000313" key="2">
    <source>
        <dbReference type="EMBL" id="PHT43277.1"/>
    </source>
</evidence>
<feature type="region of interest" description="Disordered" evidence="1">
    <location>
        <begin position="105"/>
        <end position="128"/>
    </location>
</feature>
<dbReference type="OrthoDB" id="2402896at2759"/>
<dbReference type="AlphaFoldDB" id="A0A2G2WDI8"/>
<reference evidence="3" key="2">
    <citation type="journal article" date="2017" name="J. Anim. Genet.">
        <title>Multiple reference genome sequences of hot pepper reveal the massive evolution of plant disease resistance genes by retroduplication.</title>
        <authorList>
            <person name="Kim S."/>
            <person name="Park J."/>
            <person name="Yeom S.-I."/>
            <person name="Kim Y.-M."/>
            <person name="Seo E."/>
            <person name="Kim K.-T."/>
            <person name="Kim M.-S."/>
            <person name="Lee J.M."/>
            <person name="Cheong K."/>
            <person name="Shin H.-S."/>
            <person name="Kim S.-B."/>
            <person name="Han K."/>
            <person name="Lee J."/>
            <person name="Park M."/>
            <person name="Lee H.-A."/>
            <person name="Lee H.-Y."/>
            <person name="Lee Y."/>
            <person name="Oh S."/>
            <person name="Lee J.H."/>
            <person name="Choi E."/>
            <person name="Choi E."/>
            <person name="Lee S.E."/>
            <person name="Jeon J."/>
            <person name="Kim H."/>
            <person name="Choi G."/>
            <person name="Song H."/>
            <person name="Lee J."/>
            <person name="Lee S.-C."/>
            <person name="Kwon J.-K."/>
            <person name="Lee H.-Y."/>
            <person name="Koo N."/>
            <person name="Hong Y."/>
            <person name="Kim R.W."/>
            <person name="Kang W.-H."/>
            <person name="Huh J.H."/>
            <person name="Kang B.-C."/>
            <person name="Yang T.-J."/>
            <person name="Lee Y.-H."/>
            <person name="Bennetzen J.L."/>
            <person name="Choi D."/>
        </authorList>
    </citation>
    <scope>NUCLEOTIDE SEQUENCE [LARGE SCALE GENOMIC DNA]</scope>
    <source>
        <strain evidence="3">cv. PBC81</strain>
    </source>
</reference>
<evidence type="ECO:0000313" key="3">
    <source>
        <dbReference type="Proteomes" id="UP000224567"/>
    </source>
</evidence>
<comment type="caution">
    <text evidence="2">The sequence shown here is derived from an EMBL/GenBank/DDBJ whole genome shotgun (WGS) entry which is preliminary data.</text>
</comment>
<name>A0A2G2WDI8_CAPBA</name>
<organism evidence="2 3">
    <name type="scientific">Capsicum baccatum</name>
    <name type="common">Peruvian pepper</name>
    <dbReference type="NCBI Taxonomy" id="33114"/>
    <lineage>
        <taxon>Eukaryota</taxon>
        <taxon>Viridiplantae</taxon>
        <taxon>Streptophyta</taxon>
        <taxon>Embryophyta</taxon>
        <taxon>Tracheophyta</taxon>
        <taxon>Spermatophyta</taxon>
        <taxon>Magnoliopsida</taxon>
        <taxon>eudicotyledons</taxon>
        <taxon>Gunneridae</taxon>
        <taxon>Pentapetalae</taxon>
        <taxon>asterids</taxon>
        <taxon>lamiids</taxon>
        <taxon>Solanales</taxon>
        <taxon>Solanaceae</taxon>
        <taxon>Solanoideae</taxon>
        <taxon>Capsiceae</taxon>
        <taxon>Capsicum</taxon>
    </lineage>
</organism>
<dbReference type="Proteomes" id="UP000224567">
    <property type="component" value="Unassembled WGS sequence"/>
</dbReference>